<evidence type="ECO:0000313" key="2">
    <source>
        <dbReference type="Proteomes" id="UP000002774"/>
    </source>
</evidence>
<dbReference type="Proteomes" id="UP000002774">
    <property type="component" value="Chromosome"/>
</dbReference>
<accession>H1Y9A5</accession>
<name>H1Y9A5_9SPHI</name>
<dbReference type="EMBL" id="CM001403">
    <property type="protein sequence ID" value="EHQ29483.1"/>
    <property type="molecule type" value="Genomic_DNA"/>
</dbReference>
<gene>
    <name evidence="1" type="ORF">Mucpa_5411</name>
</gene>
<keyword evidence="2" id="KW-1185">Reference proteome</keyword>
<sequence length="35" mass="4195">MAYESRKLEIPDKKEVFSKRLCLFLLEAGIFQYNN</sequence>
<evidence type="ECO:0000313" key="1">
    <source>
        <dbReference type="EMBL" id="EHQ29483.1"/>
    </source>
</evidence>
<dbReference type="HOGENOM" id="CLU_3365930_0_0_10"/>
<reference evidence="1" key="1">
    <citation type="submission" date="2011-09" db="EMBL/GenBank/DDBJ databases">
        <title>The permanent draft genome of Mucilaginibacter paludis DSM 18603.</title>
        <authorList>
            <consortium name="US DOE Joint Genome Institute (JGI-PGF)"/>
            <person name="Lucas S."/>
            <person name="Han J."/>
            <person name="Lapidus A."/>
            <person name="Bruce D."/>
            <person name="Goodwin L."/>
            <person name="Pitluck S."/>
            <person name="Peters L."/>
            <person name="Kyrpides N."/>
            <person name="Mavromatis K."/>
            <person name="Ivanova N."/>
            <person name="Mikhailova N."/>
            <person name="Held B."/>
            <person name="Detter J.C."/>
            <person name="Tapia R."/>
            <person name="Han C."/>
            <person name="Land M."/>
            <person name="Hauser L."/>
            <person name="Markowitz V."/>
            <person name="Cheng J.-F."/>
            <person name="Hugenholtz P."/>
            <person name="Woyke T."/>
            <person name="Wu D."/>
            <person name="Tindall B."/>
            <person name="Brambilla E."/>
            <person name="Klenk H.-P."/>
            <person name="Eisen J.A."/>
        </authorList>
    </citation>
    <scope>NUCLEOTIDE SEQUENCE [LARGE SCALE GENOMIC DNA]</scope>
    <source>
        <strain evidence="1">DSM 18603</strain>
    </source>
</reference>
<organism evidence="1 2">
    <name type="scientific">Mucilaginibacter paludis DSM 18603</name>
    <dbReference type="NCBI Taxonomy" id="714943"/>
    <lineage>
        <taxon>Bacteria</taxon>
        <taxon>Pseudomonadati</taxon>
        <taxon>Bacteroidota</taxon>
        <taxon>Sphingobacteriia</taxon>
        <taxon>Sphingobacteriales</taxon>
        <taxon>Sphingobacteriaceae</taxon>
        <taxon>Mucilaginibacter</taxon>
    </lineage>
</organism>
<proteinExistence type="predicted"/>
<dbReference type="AlphaFoldDB" id="H1Y9A5"/>
<dbReference type="STRING" id="714943.Mucpa_5411"/>
<protein>
    <submittedName>
        <fullName evidence="1">Uncharacterized protein</fullName>
    </submittedName>
</protein>